<dbReference type="CDD" id="cd03414">
    <property type="entry name" value="CbiX_SirB_C"/>
    <property type="match status" value="1"/>
</dbReference>
<dbReference type="Pfam" id="PF01903">
    <property type="entry name" value="CbiX"/>
    <property type="match status" value="2"/>
</dbReference>
<organism evidence="4 5">
    <name type="scientific">Roseateles saccharophilus</name>
    <name type="common">Pseudomonas saccharophila</name>
    <dbReference type="NCBI Taxonomy" id="304"/>
    <lineage>
        <taxon>Bacteria</taxon>
        <taxon>Pseudomonadati</taxon>
        <taxon>Pseudomonadota</taxon>
        <taxon>Betaproteobacteria</taxon>
        <taxon>Burkholderiales</taxon>
        <taxon>Sphaerotilaceae</taxon>
        <taxon>Roseateles</taxon>
    </lineage>
</organism>
<dbReference type="Gene3D" id="3.40.50.1400">
    <property type="match status" value="2"/>
</dbReference>
<protein>
    <submittedName>
        <fullName evidence="4">Sirohydrochlorin cobaltochelatase</fullName>
    </submittedName>
</protein>
<dbReference type="EMBL" id="SMBU01000022">
    <property type="protein sequence ID" value="TCU92539.1"/>
    <property type="molecule type" value="Genomic_DNA"/>
</dbReference>
<feature type="region of interest" description="Disordered" evidence="3">
    <location>
        <begin position="266"/>
        <end position="290"/>
    </location>
</feature>
<dbReference type="InterPro" id="IPR050963">
    <property type="entry name" value="Sirohydro_Cobaltochel/CbiX"/>
</dbReference>
<evidence type="ECO:0000256" key="1">
    <source>
        <dbReference type="ARBA" id="ARBA00022723"/>
    </source>
</evidence>
<dbReference type="SUPFAM" id="SSF53800">
    <property type="entry name" value="Chelatase"/>
    <property type="match status" value="1"/>
</dbReference>
<proteinExistence type="predicted"/>
<sequence>MNPDTILLVGHGSREKTGNDEIERFAEQWRERHPQWRTELCFIEFADVEVEQGLDLAARGSRRVVVVPLILNAAGHVNIEIPSHIARARQRHPGVRFDYAPHLGVCEPILAILKRRLKGCMQSLDMPDPSGTGIVLLGRGSSSREANGEMARMARWLFEEADHELVDLAFTGIAWPRLERVVQRQVALGMRQIVVLPYYLFTGTLIARIGRQVEHLRQQYPQVRFALGSYFGFEPEVTALLSERVGGLLRGTLAAVPVDDAAARWQGHHHGHDHVHHDPSDHHDHAHAGH</sequence>
<keyword evidence="1" id="KW-0479">Metal-binding</keyword>
<dbReference type="InterPro" id="IPR002762">
    <property type="entry name" value="CbiX-like"/>
</dbReference>
<evidence type="ECO:0000256" key="3">
    <source>
        <dbReference type="SAM" id="MobiDB-lite"/>
    </source>
</evidence>
<keyword evidence="5" id="KW-1185">Reference proteome</keyword>
<accession>A0A4V2VPZ0</accession>
<keyword evidence="2" id="KW-0456">Lyase</keyword>
<dbReference type="AlphaFoldDB" id="A0A4V2VPZ0"/>
<reference evidence="4 5" key="1">
    <citation type="submission" date="2019-03" db="EMBL/GenBank/DDBJ databases">
        <title>Genomic Encyclopedia of Type Strains, Phase IV (KMG-IV): sequencing the most valuable type-strain genomes for metagenomic binning, comparative biology and taxonomic classification.</title>
        <authorList>
            <person name="Goeker M."/>
        </authorList>
    </citation>
    <scope>NUCLEOTIDE SEQUENCE [LARGE SCALE GENOMIC DNA]</scope>
    <source>
        <strain evidence="4 5">DSM 654</strain>
    </source>
</reference>
<dbReference type="Proteomes" id="UP000295110">
    <property type="component" value="Unassembled WGS sequence"/>
</dbReference>
<dbReference type="PANTHER" id="PTHR33542:SF3">
    <property type="entry name" value="SIROHYDROCHLORIN FERROCHELATASE, CHLOROPLASTIC"/>
    <property type="match status" value="1"/>
</dbReference>
<evidence type="ECO:0000313" key="5">
    <source>
        <dbReference type="Proteomes" id="UP000295110"/>
    </source>
</evidence>
<dbReference type="GO" id="GO:0016829">
    <property type="term" value="F:lyase activity"/>
    <property type="evidence" value="ECO:0007669"/>
    <property type="project" value="UniProtKB-KW"/>
</dbReference>
<dbReference type="PANTHER" id="PTHR33542">
    <property type="entry name" value="SIROHYDROCHLORIN FERROCHELATASE, CHLOROPLASTIC"/>
    <property type="match status" value="1"/>
</dbReference>
<gene>
    <name evidence="4" type="ORF">EV671_102252</name>
</gene>
<dbReference type="OrthoDB" id="9780708at2"/>
<dbReference type="CDD" id="cd03416">
    <property type="entry name" value="CbiX_SirB_N"/>
    <property type="match status" value="1"/>
</dbReference>
<evidence type="ECO:0000313" key="4">
    <source>
        <dbReference type="EMBL" id="TCU92539.1"/>
    </source>
</evidence>
<name>A0A4V2VPZ0_ROSSA</name>
<comment type="caution">
    <text evidence="4">The sequence shown here is derived from an EMBL/GenBank/DDBJ whole genome shotgun (WGS) entry which is preliminary data.</text>
</comment>
<dbReference type="GO" id="GO:0046872">
    <property type="term" value="F:metal ion binding"/>
    <property type="evidence" value="ECO:0007669"/>
    <property type="project" value="UniProtKB-KW"/>
</dbReference>
<evidence type="ECO:0000256" key="2">
    <source>
        <dbReference type="ARBA" id="ARBA00023239"/>
    </source>
</evidence>
<dbReference type="RefSeq" id="WP_132573930.1">
    <property type="nucleotide sequence ID" value="NZ_CBCSGL010000019.1"/>
</dbReference>
<feature type="compositionally biased region" description="Basic and acidic residues" evidence="3">
    <location>
        <begin position="275"/>
        <end position="290"/>
    </location>
</feature>